<gene>
    <name evidence="3" type="ORF">GB864_06675</name>
</gene>
<dbReference type="InterPro" id="IPR039422">
    <property type="entry name" value="MarR/SlyA-like"/>
</dbReference>
<evidence type="ECO:0000259" key="2">
    <source>
        <dbReference type="PROSITE" id="PS50995"/>
    </source>
</evidence>
<dbReference type="PANTHER" id="PTHR33164">
    <property type="entry name" value="TRANSCRIPTIONAL REGULATOR, MARR FAMILY"/>
    <property type="match status" value="1"/>
</dbReference>
<keyword evidence="4" id="KW-1185">Reference proteome</keyword>
<dbReference type="PROSITE" id="PS50995">
    <property type="entry name" value="HTH_MARR_2"/>
    <property type="match status" value="1"/>
</dbReference>
<dbReference type="GO" id="GO:0006950">
    <property type="term" value="P:response to stress"/>
    <property type="evidence" value="ECO:0007669"/>
    <property type="project" value="TreeGrafter"/>
</dbReference>
<evidence type="ECO:0000313" key="4">
    <source>
        <dbReference type="Proteomes" id="UP000438182"/>
    </source>
</evidence>
<dbReference type="InterPro" id="IPR036390">
    <property type="entry name" value="WH_DNA-bd_sf"/>
</dbReference>
<dbReference type="PANTHER" id="PTHR33164:SF43">
    <property type="entry name" value="HTH-TYPE TRANSCRIPTIONAL REPRESSOR YETL"/>
    <property type="match status" value="1"/>
</dbReference>
<dbReference type="Gene3D" id="1.10.10.10">
    <property type="entry name" value="Winged helix-like DNA-binding domain superfamily/Winged helix DNA-binding domain"/>
    <property type="match status" value="1"/>
</dbReference>
<dbReference type="SMART" id="SM00347">
    <property type="entry name" value="HTH_MARR"/>
    <property type="match status" value="1"/>
</dbReference>
<reference evidence="3 4" key="1">
    <citation type="submission" date="2019-12" db="EMBL/GenBank/DDBJ databases">
        <authorList>
            <person name="Kim Y.S."/>
        </authorList>
    </citation>
    <scope>NUCLEOTIDE SEQUENCE [LARGE SCALE GENOMIC DNA]</scope>
    <source>
        <strain evidence="3 4">MMS17-SY077</strain>
    </source>
</reference>
<comment type="caution">
    <text evidence="3">The sequence shown here is derived from an EMBL/GenBank/DDBJ whole genome shotgun (WGS) entry which is preliminary data.</text>
</comment>
<organism evidence="3 4">
    <name type="scientific">Agromyces seonyuensis</name>
    <dbReference type="NCBI Taxonomy" id="2662446"/>
    <lineage>
        <taxon>Bacteria</taxon>
        <taxon>Bacillati</taxon>
        <taxon>Actinomycetota</taxon>
        <taxon>Actinomycetes</taxon>
        <taxon>Micrococcales</taxon>
        <taxon>Microbacteriaceae</taxon>
        <taxon>Agromyces</taxon>
    </lineage>
</organism>
<sequence length="201" mass="21754">MLDPRVIDPGQEVVDYAALSDDEIAEIVLLLTAIRTWREHEQRLMLESRDHMQLNESDMKALRFLVAAKGQGRLVTPGMITEHLGISSAATTKLLDRLEYAGHIARAPHPSDRRALAITITQSTHEQVRDTVGRTHARRFAAAARLTSAERDVVTRFLGDLSGIEPEPGPADALTGAIPLPIPAVPPTASPDSPATGGPRP</sequence>
<dbReference type="PRINTS" id="PR00598">
    <property type="entry name" value="HTHMARR"/>
</dbReference>
<accession>A0A6I4NYH6</accession>
<proteinExistence type="predicted"/>
<feature type="compositionally biased region" description="Pro residues" evidence="1">
    <location>
        <begin position="180"/>
        <end position="189"/>
    </location>
</feature>
<dbReference type="GO" id="GO:0003700">
    <property type="term" value="F:DNA-binding transcription factor activity"/>
    <property type="evidence" value="ECO:0007669"/>
    <property type="project" value="InterPro"/>
</dbReference>
<dbReference type="EMBL" id="WSTA01000022">
    <property type="protein sequence ID" value="MWB98232.1"/>
    <property type="molecule type" value="Genomic_DNA"/>
</dbReference>
<name>A0A6I4NYH6_9MICO</name>
<evidence type="ECO:0000256" key="1">
    <source>
        <dbReference type="SAM" id="MobiDB-lite"/>
    </source>
</evidence>
<dbReference type="SUPFAM" id="SSF46785">
    <property type="entry name" value="Winged helix' DNA-binding domain"/>
    <property type="match status" value="1"/>
</dbReference>
<feature type="domain" description="HTH marR-type" evidence="2">
    <location>
        <begin position="21"/>
        <end position="163"/>
    </location>
</feature>
<dbReference type="InterPro" id="IPR000835">
    <property type="entry name" value="HTH_MarR-typ"/>
</dbReference>
<dbReference type="AlphaFoldDB" id="A0A6I4NYH6"/>
<dbReference type="Proteomes" id="UP000438182">
    <property type="component" value="Unassembled WGS sequence"/>
</dbReference>
<evidence type="ECO:0000313" key="3">
    <source>
        <dbReference type="EMBL" id="MWB98232.1"/>
    </source>
</evidence>
<dbReference type="Pfam" id="PF12802">
    <property type="entry name" value="MarR_2"/>
    <property type="match status" value="1"/>
</dbReference>
<feature type="region of interest" description="Disordered" evidence="1">
    <location>
        <begin position="165"/>
        <end position="201"/>
    </location>
</feature>
<protein>
    <submittedName>
        <fullName evidence="3">MarR family transcriptional regulator</fullName>
    </submittedName>
</protein>
<dbReference type="InterPro" id="IPR036388">
    <property type="entry name" value="WH-like_DNA-bd_sf"/>
</dbReference>